<name>A0ABS0ND57_9NEIS</name>
<organism evidence="2 3">
    <name type="scientific">Eikenella glucosivorans</name>
    <dbReference type="NCBI Taxonomy" id="2766967"/>
    <lineage>
        <taxon>Bacteria</taxon>
        <taxon>Pseudomonadati</taxon>
        <taxon>Pseudomonadota</taxon>
        <taxon>Betaproteobacteria</taxon>
        <taxon>Neisseriales</taxon>
        <taxon>Neisseriaceae</taxon>
        <taxon>Eikenella</taxon>
    </lineage>
</organism>
<evidence type="ECO:0000256" key="1">
    <source>
        <dbReference type="SAM" id="Coils"/>
    </source>
</evidence>
<comment type="caution">
    <text evidence="2">The sequence shown here is derived from an EMBL/GenBank/DDBJ whole genome shotgun (WGS) entry which is preliminary data.</text>
</comment>
<sequence length="95" mass="11226">MSSPISKRQQRELLALQAELARLKIRAEQLKQRKRQQQGRGTDWQRWLKLADRLPLAMLLWQAAVLPPAKQRALLPKAGRMLWRWWRSLPPEPGK</sequence>
<keyword evidence="3" id="KW-1185">Reference proteome</keyword>
<proteinExistence type="predicted"/>
<reference evidence="2 3" key="1">
    <citation type="submission" date="2020-09" db="EMBL/GenBank/DDBJ databases">
        <title>Eikenella S3660 sp. nov., isolated from a throat swab.</title>
        <authorList>
            <person name="Buhl M."/>
        </authorList>
    </citation>
    <scope>NUCLEOTIDE SEQUENCE [LARGE SCALE GENOMIC DNA]</scope>
    <source>
        <strain evidence="2 3">S3360</strain>
    </source>
</reference>
<evidence type="ECO:0000313" key="3">
    <source>
        <dbReference type="Proteomes" id="UP000768471"/>
    </source>
</evidence>
<gene>
    <name evidence="2" type="ORF">H9Q10_11375</name>
</gene>
<evidence type="ECO:0008006" key="4">
    <source>
        <dbReference type="Google" id="ProtNLM"/>
    </source>
</evidence>
<protein>
    <recommendedName>
        <fullName evidence="4">YqjK-like protein</fullName>
    </recommendedName>
</protein>
<dbReference type="Proteomes" id="UP000768471">
    <property type="component" value="Unassembled WGS sequence"/>
</dbReference>
<feature type="coiled-coil region" evidence="1">
    <location>
        <begin position="6"/>
        <end position="40"/>
    </location>
</feature>
<evidence type="ECO:0000313" key="2">
    <source>
        <dbReference type="EMBL" id="MBH5330263.1"/>
    </source>
</evidence>
<dbReference type="EMBL" id="JACSGR010000009">
    <property type="protein sequence ID" value="MBH5330263.1"/>
    <property type="molecule type" value="Genomic_DNA"/>
</dbReference>
<accession>A0ABS0ND57</accession>
<keyword evidence="1" id="KW-0175">Coiled coil</keyword>
<dbReference type="RefSeq" id="WP_197904102.1">
    <property type="nucleotide sequence ID" value="NZ_JACSGR010000009.1"/>
</dbReference>